<keyword evidence="1" id="KW-0503">Monooxygenase</keyword>
<reference evidence="1 2" key="1">
    <citation type="submission" date="2018-02" db="EMBL/GenBank/DDBJ databases">
        <title>Subsurface microbial communities from deep shales in Ohio and West Virginia, USA.</title>
        <authorList>
            <person name="Wrighton K."/>
        </authorList>
    </citation>
    <scope>NUCLEOTIDE SEQUENCE [LARGE SCALE GENOMIC DNA]</scope>
    <source>
        <strain evidence="1 2">OWC-G53F</strain>
    </source>
</reference>
<dbReference type="InterPro" id="IPR017256">
    <property type="entry name" value="MmoD"/>
</dbReference>
<dbReference type="Proteomes" id="UP000238071">
    <property type="component" value="Unassembled WGS sequence"/>
</dbReference>
<proteinExistence type="predicted"/>
<sequence length="89" mass="10376">MLEPSNAVSYQQDSGMLNQNSDLTKLYDSQPYTAYTEDLEFMWRWTIYQDNKLVQEGCSLTLEASRRAVQHVLAFFSMNGRDKKAEQEL</sequence>
<dbReference type="EMBL" id="PTIY01000022">
    <property type="protein sequence ID" value="PPK65150.1"/>
    <property type="molecule type" value="Genomic_DNA"/>
</dbReference>
<dbReference type="NCBIfam" id="TIGR04550">
    <property type="entry name" value="sMetMonox_MmoD"/>
    <property type="match status" value="1"/>
</dbReference>
<evidence type="ECO:0000313" key="2">
    <source>
        <dbReference type="Proteomes" id="UP000238071"/>
    </source>
</evidence>
<keyword evidence="2" id="KW-1185">Reference proteome</keyword>
<organism evidence="1 2">
    <name type="scientific">Methylobacter tundripaludum</name>
    <dbReference type="NCBI Taxonomy" id="173365"/>
    <lineage>
        <taxon>Bacteria</taxon>
        <taxon>Pseudomonadati</taxon>
        <taxon>Pseudomonadota</taxon>
        <taxon>Gammaproteobacteria</taxon>
        <taxon>Methylococcales</taxon>
        <taxon>Methylococcaceae</taxon>
        <taxon>Methylobacter</taxon>
    </lineage>
</organism>
<gene>
    <name evidence="1" type="ORF">B0F88_12230</name>
</gene>
<comment type="caution">
    <text evidence="1">The sequence shown here is derived from an EMBL/GenBank/DDBJ whole genome shotgun (WGS) entry which is preliminary data.</text>
</comment>
<dbReference type="RefSeq" id="WP_104425271.1">
    <property type="nucleotide sequence ID" value="NZ_PTIY01000022.1"/>
</dbReference>
<dbReference type="GO" id="GO:0004497">
    <property type="term" value="F:monooxygenase activity"/>
    <property type="evidence" value="ECO:0007669"/>
    <property type="project" value="UniProtKB-KW"/>
</dbReference>
<evidence type="ECO:0000313" key="1">
    <source>
        <dbReference type="EMBL" id="PPK65150.1"/>
    </source>
</evidence>
<keyword evidence="1" id="KW-0560">Oxidoreductase</keyword>
<accession>A0A2S6GIX4</accession>
<name>A0A2S6GIX4_9GAMM</name>
<protein>
    <submittedName>
        <fullName evidence="1">Methane monooxygenase component D</fullName>
    </submittedName>
</protein>
<dbReference type="OrthoDB" id="8448481at2"/>
<dbReference type="AlphaFoldDB" id="A0A2S6GIX4"/>